<dbReference type="SMART" id="SM00185">
    <property type="entry name" value="ARM"/>
    <property type="match status" value="2"/>
</dbReference>
<evidence type="ECO:0000313" key="8">
    <source>
        <dbReference type="EMBL" id="CAA2614855.1"/>
    </source>
</evidence>
<evidence type="ECO:0000256" key="3">
    <source>
        <dbReference type="ARBA" id="ARBA00012483"/>
    </source>
</evidence>
<dbReference type="PANTHER" id="PTHR23315">
    <property type="entry name" value="U BOX DOMAIN-CONTAINING"/>
    <property type="match status" value="1"/>
</dbReference>
<proteinExistence type="predicted"/>
<dbReference type="Gene3D" id="3.30.40.10">
    <property type="entry name" value="Zinc/RING finger domain, C3HC4 (zinc finger)"/>
    <property type="match status" value="1"/>
</dbReference>
<reference evidence="8 9" key="1">
    <citation type="submission" date="2019-12" db="EMBL/GenBank/DDBJ databases">
        <authorList>
            <person name="Scholz U."/>
            <person name="Mascher M."/>
            <person name="Fiebig A."/>
        </authorList>
    </citation>
    <scope>NUCLEOTIDE SEQUENCE</scope>
</reference>
<sequence>MEHAAATQALVTVEQARQLRQDPPSEDEDYCRDGESPTEAEEHYVVVDKLIDQKPVRALTFLARRTARCKVPEFPQHSNFKSAVETVDILAYVFRHLLAGMRAEEDCVSSLPKHAVRCLQKLFGVVYRIRSLLESCAGGSKIATLLLSDTELHDRLKPFPWELFGVATERPELKSLMDFVVGKTAAQKVHIDRTDMELRGQIEEEVEALQRGERAFPDQARVGKLFEKLGVVSVEGQVNEIMVLESEIRTRRELLPRRRGLEELLRYCKHVFLGENPAADWVLPPAFRCPISMAVMRDPVTVSSGQTRRARNIERWIRAGHRLCPVTHRRLEDDAAVQTNLDVQRQIKEWVEENRINLKLSEEGGPKAVASYVVERLARPAAPEVARQVVSRLTPRLRSDAKLAAQMGEAGLVPVLLRFLVADDPVLRACAISAVHAMATLGTNKARIMEQENGSGVNAIIDLLNEGHTWEARGRAAGTLHRLSTVRAYHWCLAREARVVEGLVRVAREAPSPHVRGEALAGVLALAGNKTRLEEIKLLLRQCQKGELEAVVRVVAVDPVLWQIKSLRDTSTAWKKRQLRRAAAALLEACTEWIWRWGPFAGQATPYDEK</sequence>
<comment type="catalytic activity">
    <reaction evidence="1">
        <text>S-ubiquitinyl-[E2 ubiquitin-conjugating enzyme]-L-cysteine + [acceptor protein]-L-lysine = [E2 ubiquitin-conjugating enzyme]-L-cysteine + N(6)-ubiquitinyl-[acceptor protein]-L-lysine.</text>
        <dbReference type="EC" id="2.3.2.27"/>
    </reaction>
</comment>
<dbReference type="InterPro" id="IPR045210">
    <property type="entry name" value="RING-Ubox_PUB"/>
</dbReference>
<dbReference type="AlphaFoldDB" id="A0A7I8IC47"/>
<dbReference type="PANTHER" id="PTHR23315:SF63">
    <property type="entry name" value="U-BOX DOMAIN-CONTAINING PROTEIN 16"/>
    <property type="match status" value="1"/>
</dbReference>
<dbReference type="GO" id="GO:0061630">
    <property type="term" value="F:ubiquitin protein ligase activity"/>
    <property type="evidence" value="ECO:0007669"/>
    <property type="project" value="UniProtKB-EC"/>
</dbReference>
<dbReference type="EMBL" id="CACRZD030000001">
    <property type="protein sequence ID" value="CAA6654632.1"/>
    <property type="molecule type" value="Genomic_DNA"/>
</dbReference>
<comment type="pathway">
    <text evidence="2">Protein modification; protein ubiquitination.</text>
</comment>
<accession>A0A7I8IC47</accession>
<dbReference type="UniPathway" id="UPA00143"/>
<evidence type="ECO:0000256" key="4">
    <source>
        <dbReference type="ARBA" id="ARBA00022679"/>
    </source>
</evidence>
<feature type="region of interest" description="Disordered" evidence="6">
    <location>
        <begin position="1"/>
        <end position="38"/>
    </location>
</feature>
<evidence type="ECO:0000256" key="2">
    <source>
        <dbReference type="ARBA" id="ARBA00004906"/>
    </source>
</evidence>
<evidence type="ECO:0000256" key="1">
    <source>
        <dbReference type="ARBA" id="ARBA00000900"/>
    </source>
</evidence>
<evidence type="ECO:0000256" key="5">
    <source>
        <dbReference type="ARBA" id="ARBA00022786"/>
    </source>
</evidence>
<organism evidence="8">
    <name type="scientific">Spirodela intermedia</name>
    <name type="common">Intermediate duckweed</name>
    <dbReference type="NCBI Taxonomy" id="51605"/>
    <lineage>
        <taxon>Eukaryota</taxon>
        <taxon>Viridiplantae</taxon>
        <taxon>Streptophyta</taxon>
        <taxon>Embryophyta</taxon>
        <taxon>Tracheophyta</taxon>
        <taxon>Spermatophyta</taxon>
        <taxon>Magnoliopsida</taxon>
        <taxon>Liliopsida</taxon>
        <taxon>Araceae</taxon>
        <taxon>Lemnoideae</taxon>
        <taxon>Spirodela</taxon>
    </lineage>
</organism>
<dbReference type="InterPro" id="IPR016024">
    <property type="entry name" value="ARM-type_fold"/>
</dbReference>
<dbReference type="InterPro" id="IPR013083">
    <property type="entry name" value="Znf_RING/FYVE/PHD"/>
</dbReference>
<dbReference type="SUPFAM" id="SSF57850">
    <property type="entry name" value="RING/U-box"/>
    <property type="match status" value="1"/>
</dbReference>
<dbReference type="InterPro" id="IPR011989">
    <property type="entry name" value="ARM-like"/>
</dbReference>
<dbReference type="Proteomes" id="UP001189122">
    <property type="component" value="Unassembled WGS sequence"/>
</dbReference>
<protein>
    <recommendedName>
        <fullName evidence="3">RING-type E3 ubiquitin transferase</fullName>
        <ecNumber evidence="3">2.3.2.27</ecNumber>
    </recommendedName>
</protein>
<name>A0A7I8IC47_SPIIN</name>
<keyword evidence="4" id="KW-0808">Transferase</keyword>
<evidence type="ECO:0000259" key="7">
    <source>
        <dbReference type="PROSITE" id="PS51698"/>
    </source>
</evidence>
<dbReference type="SUPFAM" id="SSF48371">
    <property type="entry name" value="ARM repeat"/>
    <property type="match status" value="1"/>
</dbReference>
<keyword evidence="5" id="KW-0833">Ubl conjugation pathway</keyword>
<dbReference type="PROSITE" id="PS51698">
    <property type="entry name" value="U_BOX"/>
    <property type="match status" value="1"/>
</dbReference>
<dbReference type="Pfam" id="PF04564">
    <property type="entry name" value="U-box"/>
    <property type="match status" value="1"/>
</dbReference>
<dbReference type="SMART" id="SM00504">
    <property type="entry name" value="Ubox"/>
    <property type="match status" value="1"/>
</dbReference>
<dbReference type="InterPro" id="IPR000225">
    <property type="entry name" value="Armadillo"/>
</dbReference>
<dbReference type="EC" id="2.3.2.27" evidence="3"/>
<dbReference type="CDD" id="cd16664">
    <property type="entry name" value="RING-Ubox_PUB"/>
    <property type="match status" value="1"/>
</dbReference>
<feature type="domain" description="U-box" evidence="7">
    <location>
        <begin position="282"/>
        <end position="357"/>
    </location>
</feature>
<evidence type="ECO:0000256" key="6">
    <source>
        <dbReference type="SAM" id="MobiDB-lite"/>
    </source>
</evidence>
<evidence type="ECO:0000313" key="9">
    <source>
        <dbReference type="Proteomes" id="UP001189122"/>
    </source>
</evidence>
<keyword evidence="9" id="KW-1185">Reference proteome</keyword>
<dbReference type="InterPro" id="IPR003613">
    <property type="entry name" value="Ubox_domain"/>
</dbReference>
<dbReference type="EMBL" id="LR743588">
    <property type="protein sequence ID" value="CAA2614855.1"/>
    <property type="molecule type" value="Genomic_DNA"/>
</dbReference>
<dbReference type="Gene3D" id="1.25.10.10">
    <property type="entry name" value="Leucine-rich Repeat Variant"/>
    <property type="match status" value="1"/>
</dbReference>
<gene>
    <name evidence="8" type="ORF">SI7747_01001222</name>
</gene>
<dbReference type="GO" id="GO:0016567">
    <property type="term" value="P:protein ubiquitination"/>
    <property type="evidence" value="ECO:0007669"/>
    <property type="project" value="UniProtKB-UniPathway"/>
</dbReference>